<accession>A0AAV4VQB4</accession>
<keyword evidence="3" id="KW-1185">Reference proteome</keyword>
<sequence length="98" mass="11115">MPLFHLTTSSKIPPSRSRQKHNRQTNHLIHGDETDLRQHRKNGGEMRCGNKLPSTPTPKGIVWSRDLTTCDVIALTICSTLRESNERQRKDAGRISAK</sequence>
<gene>
    <name evidence="2" type="ORF">CDAR_269421</name>
</gene>
<evidence type="ECO:0000256" key="1">
    <source>
        <dbReference type="SAM" id="MobiDB-lite"/>
    </source>
</evidence>
<protein>
    <submittedName>
        <fullName evidence="2">Uncharacterized protein</fullName>
    </submittedName>
</protein>
<dbReference type="Proteomes" id="UP001054837">
    <property type="component" value="Unassembled WGS sequence"/>
</dbReference>
<evidence type="ECO:0000313" key="3">
    <source>
        <dbReference type="Proteomes" id="UP001054837"/>
    </source>
</evidence>
<feature type="compositionally biased region" description="Polar residues" evidence="1">
    <location>
        <begin position="1"/>
        <end position="12"/>
    </location>
</feature>
<evidence type="ECO:0000313" key="2">
    <source>
        <dbReference type="EMBL" id="GIY72565.1"/>
    </source>
</evidence>
<dbReference type="AlphaFoldDB" id="A0AAV4VQB4"/>
<reference evidence="2 3" key="1">
    <citation type="submission" date="2021-06" db="EMBL/GenBank/DDBJ databases">
        <title>Caerostris darwini draft genome.</title>
        <authorList>
            <person name="Kono N."/>
            <person name="Arakawa K."/>
        </authorList>
    </citation>
    <scope>NUCLEOTIDE SEQUENCE [LARGE SCALE GENOMIC DNA]</scope>
</reference>
<comment type="caution">
    <text evidence="2">The sequence shown here is derived from an EMBL/GenBank/DDBJ whole genome shotgun (WGS) entry which is preliminary data.</text>
</comment>
<name>A0AAV4VQB4_9ARAC</name>
<feature type="region of interest" description="Disordered" evidence="1">
    <location>
        <begin position="1"/>
        <end position="60"/>
    </location>
</feature>
<proteinExistence type="predicted"/>
<organism evidence="2 3">
    <name type="scientific">Caerostris darwini</name>
    <dbReference type="NCBI Taxonomy" id="1538125"/>
    <lineage>
        <taxon>Eukaryota</taxon>
        <taxon>Metazoa</taxon>
        <taxon>Ecdysozoa</taxon>
        <taxon>Arthropoda</taxon>
        <taxon>Chelicerata</taxon>
        <taxon>Arachnida</taxon>
        <taxon>Araneae</taxon>
        <taxon>Araneomorphae</taxon>
        <taxon>Entelegynae</taxon>
        <taxon>Araneoidea</taxon>
        <taxon>Araneidae</taxon>
        <taxon>Caerostris</taxon>
    </lineage>
</organism>
<dbReference type="EMBL" id="BPLQ01013502">
    <property type="protein sequence ID" value="GIY72565.1"/>
    <property type="molecule type" value="Genomic_DNA"/>
</dbReference>